<keyword evidence="2" id="KW-0963">Cytoplasm</keyword>
<gene>
    <name evidence="8" type="ORF">TCIL3000_11_330</name>
</gene>
<dbReference type="AlphaFoldDB" id="G0UZ34"/>
<proteinExistence type="predicted"/>
<accession>G0UZ34</accession>
<keyword evidence="7" id="KW-1133">Transmembrane helix</keyword>
<protein>
    <recommendedName>
        <fullName evidence="6">B9 domain-containing protein 2</fullName>
    </recommendedName>
</protein>
<dbReference type="VEuPathDB" id="TriTrypDB:TcIL3000.11.330"/>
<organism evidence="8">
    <name type="scientific">Trypanosoma congolense (strain IL3000)</name>
    <dbReference type="NCBI Taxonomy" id="1068625"/>
    <lineage>
        <taxon>Eukaryota</taxon>
        <taxon>Discoba</taxon>
        <taxon>Euglenozoa</taxon>
        <taxon>Kinetoplastea</taxon>
        <taxon>Metakinetoplastina</taxon>
        <taxon>Trypanosomatida</taxon>
        <taxon>Trypanosomatidae</taxon>
        <taxon>Trypanosoma</taxon>
        <taxon>Nannomonas</taxon>
    </lineage>
</organism>
<reference evidence="8" key="1">
    <citation type="journal article" date="2012" name="Proc. Natl. Acad. Sci. U.S.A.">
        <title>Antigenic diversity is generated by distinct evolutionary mechanisms in African trypanosome species.</title>
        <authorList>
            <person name="Jackson A.P."/>
            <person name="Berry A."/>
            <person name="Aslett M."/>
            <person name="Allison H.C."/>
            <person name="Burton P."/>
            <person name="Vavrova-Anderson J."/>
            <person name="Brown R."/>
            <person name="Browne H."/>
            <person name="Corton N."/>
            <person name="Hauser H."/>
            <person name="Gamble J."/>
            <person name="Gilderthorp R."/>
            <person name="Marcello L."/>
            <person name="McQuillan J."/>
            <person name="Otto T.D."/>
            <person name="Quail M.A."/>
            <person name="Sanders M.J."/>
            <person name="van Tonder A."/>
            <person name="Ginger M.L."/>
            <person name="Field M.C."/>
            <person name="Barry J.D."/>
            <person name="Hertz-Fowler C."/>
            <person name="Berriman M."/>
        </authorList>
    </citation>
    <scope>NUCLEOTIDE SEQUENCE</scope>
    <source>
        <strain evidence="8">IL3000</strain>
    </source>
</reference>
<dbReference type="PANTHER" id="PTHR12968">
    <property type="entry name" value="B9 DOMAIN-CONTAINING"/>
    <property type="match status" value="1"/>
</dbReference>
<keyword evidence="7" id="KW-0472">Membrane</keyword>
<keyword evidence="5" id="KW-0966">Cell projection</keyword>
<evidence type="ECO:0000256" key="4">
    <source>
        <dbReference type="ARBA" id="ARBA00023212"/>
    </source>
</evidence>
<evidence type="ECO:0000256" key="1">
    <source>
        <dbReference type="ARBA" id="ARBA00004120"/>
    </source>
</evidence>
<keyword evidence="4" id="KW-0206">Cytoskeleton</keyword>
<sequence>MSLFCLLFLFLLYTYFAAMGFLLGSFFLSLFFFFVALGTFAVVLEMAELHIIGDLTFGEGFDGKKCFCMFEIVTGDCWDVVEGRTTGCTHIMESGADNSVSWCFPIDVHFTLNAVEGWPKISLQVWAVDRYGRKELAGYGVAFVPPPCDKEQEVRVETWRPCFWSPNPFVRLYTSLREAVIGGGPVLCDTAMIHTNDERFKLRTISSGTVYLQLSVLSRGIEKLGIRCA</sequence>
<keyword evidence="3" id="KW-0970">Cilium biogenesis/degradation</keyword>
<evidence type="ECO:0000256" key="6">
    <source>
        <dbReference type="ARBA" id="ARBA00039272"/>
    </source>
</evidence>
<dbReference type="GO" id="GO:0036038">
    <property type="term" value="C:MKS complex"/>
    <property type="evidence" value="ECO:0007669"/>
    <property type="project" value="TreeGrafter"/>
</dbReference>
<evidence type="ECO:0000256" key="7">
    <source>
        <dbReference type="SAM" id="Phobius"/>
    </source>
</evidence>
<keyword evidence="7" id="KW-0812">Transmembrane</keyword>
<evidence type="ECO:0000256" key="2">
    <source>
        <dbReference type="ARBA" id="ARBA00022490"/>
    </source>
</evidence>
<evidence type="ECO:0000256" key="3">
    <source>
        <dbReference type="ARBA" id="ARBA00022794"/>
    </source>
</evidence>
<dbReference type="PANTHER" id="PTHR12968:SF2">
    <property type="entry name" value="B9 DOMAIN-CONTAINING PROTEIN 2"/>
    <property type="match status" value="1"/>
</dbReference>
<name>G0UZ34_TRYCI</name>
<dbReference type="InterPro" id="IPR010796">
    <property type="entry name" value="C2_B9-type_dom"/>
</dbReference>
<dbReference type="GO" id="GO:0060271">
    <property type="term" value="P:cilium assembly"/>
    <property type="evidence" value="ECO:0007669"/>
    <property type="project" value="TreeGrafter"/>
</dbReference>
<evidence type="ECO:0000256" key="5">
    <source>
        <dbReference type="ARBA" id="ARBA00023273"/>
    </source>
</evidence>
<comment type="subcellular location">
    <subcellularLocation>
        <location evidence="1">Cytoplasm</location>
        <location evidence="1">Cytoskeleton</location>
        <location evidence="1">Cilium basal body</location>
    </subcellularLocation>
</comment>
<dbReference type="Pfam" id="PF07162">
    <property type="entry name" value="B9-C2"/>
    <property type="match status" value="1"/>
</dbReference>
<dbReference type="PROSITE" id="PS51381">
    <property type="entry name" value="C2_B9"/>
    <property type="match status" value="1"/>
</dbReference>
<feature type="transmembrane region" description="Helical" evidence="7">
    <location>
        <begin position="26"/>
        <end position="44"/>
    </location>
</feature>
<evidence type="ECO:0000313" key="8">
    <source>
        <dbReference type="EMBL" id="CCC94653.1"/>
    </source>
</evidence>
<dbReference type="EMBL" id="HE575324">
    <property type="protein sequence ID" value="CCC94653.1"/>
    <property type="molecule type" value="Genomic_DNA"/>
</dbReference>